<dbReference type="InterPro" id="IPR049142">
    <property type="entry name" value="MS_channel_1st"/>
</dbReference>
<dbReference type="PANTHER" id="PTHR30460:SF0">
    <property type="entry name" value="MODERATE CONDUCTANCE MECHANOSENSITIVE CHANNEL YBIO"/>
    <property type="match status" value="1"/>
</dbReference>
<dbReference type="EMBL" id="CP060712">
    <property type="protein sequence ID" value="QNN50120.1"/>
    <property type="molecule type" value="Genomic_DNA"/>
</dbReference>
<keyword evidence="5 7" id="KW-1133">Transmembrane helix</keyword>
<feature type="transmembrane region" description="Helical" evidence="7">
    <location>
        <begin position="36"/>
        <end position="53"/>
    </location>
</feature>
<keyword evidence="6 7" id="KW-0472">Membrane</keyword>
<evidence type="ECO:0000313" key="11">
    <source>
        <dbReference type="EMBL" id="QNN50120.1"/>
    </source>
</evidence>
<name>A0A7G9R3E5_9MICO</name>
<evidence type="ECO:0000259" key="10">
    <source>
        <dbReference type="Pfam" id="PF21088"/>
    </source>
</evidence>
<evidence type="ECO:0000259" key="9">
    <source>
        <dbReference type="Pfam" id="PF21082"/>
    </source>
</evidence>
<proteinExistence type="inferred from homology"/>
<evidence type="ECO:0000256" key="2">
    <source>
        <dbReference type="ARBA" id="ARBA00008017"/>
    </source>
</evidence>
<dbReference type="PANTHER" id="PTHR30460">
    <property type="entry name" value="MODERATE CONDUCTANCE MECHANOSENSITIVE CHANNEL YBIO"/>
    <property type="match status" value="1"/>
</dbReference>
<feature type="transmembrane region" description="Helical" evidence="7">
    <location>
        <begin position="130"/>
        <end position="150"/>
    </location>
</feature>
<organism evidence="11 12">
    <name type="scientific">Phycicoccus endophyticus</name>
    <dbReference type="NCBI Taxonomy" id="1690220"/>
    <lineage>
        <taxon>Bacteria</taxon>
        <taxon>Bacillati</taxon>
        <taxon>Actinomycetota</taxon>
        <taxon>Actinomycetes</taxon>
        <taxon>Micrococcales</taxon>
        <taxon>Intrasporangiaceae</taxon>
        <taxon>Phycicoccus</taxon>
    </lineage>
</organism>
<dbReference type="Pfam" id="PF00924">
    <property type="entry name" value="MS_channel_2nd"/>
    <property type="match status" value="1"/>
</dbReference>
<feature type="domain" description="Mechanosensitive ion channel MscS" evidence="8">
    <location>
        <begin position="149"/>
        <end position="210"/>
    </location>
</feature>
<dbReference type="Pfam" id="PF21088">
    <property type="entry name" value="MS_channel_1st"/>
    <property type="match status" value="1"/>
</dbReference>
<dbReference type="Pfam" id="PF21082">
    <property type="entry name" value="MS_channel_3rd"/>
    <property type="match status" value="1"/>
</dbReference>
<dbReference type="Gene3D" id="1.10.287.1260">
    <property type="match status" value="1"/>
</dbReference>
<dbReference type="GO" id="GO:0005886">
    <property type="term" value="C:plasma membrane"/>
    <property type="evidence" value="ECO:0007669"/>
    <property type="project" value="UniProtKB-SubCell"/>
</dbReference>
<keyword evidence="4 7" id="KW-0812">Transmembrane</keyword>
<dbReference type="InterPro" id="IPR010920">
    <property type="entry name" value="LSM_dom_sf"/>
</dbReference>
<keyword evidence="12" id="KW-1185">Reference proteome</keyword>
<dbReference type="InterPro" id="IPR011014">
    <property type="entry name" value="MscS_channel_TM-2"/>
</dbReference>
<dbReference type="InterPro" id="IPR011066">
    <property type="entry name" value="MscS_channel_C_sf"/>
</dbReference>
<dbReference type="SUPFAM" id="SSF50182">
    <property type="entry name" value="Sm-like ribonucleoproteins"/>
    <property type="match status" value="1"/>
</dbReference>
<dbReference type="SUPFAM" id="SSF82861">
    <property type="entry name" value="Mechanosensitive channel protein MscS (YggB), transmembrane region"/>
    <property type="match status" value="1"/>
</dbReference>
<dbReference type="Gene3D" id="2.30.30.60">
    <property type="match status" value="1"/>
</dbReference>
<evidence type="ECO:0000256" key="7">
    <source>
        <dbReference type="SAM" id="Phobius"/>
    </source>
</evidence>
<dbReference type="FunFam" id="2.30.30.60:FF:000001">
    <property type="entry name" value="MscS Mechanosensitive ion channel"/>
    <property type="match status" value="1"/>
</dbReference>
<evidence type="ECO:0000256" key="3">
    <source>
        <dbReference type="ARBA" id="ARBA00022475"/>
    </source>
</evidence>
<accession>A0A7G9R3E5</accession>
<comment type="similarity">
    <text evidence="2">Belongs to the MscS (TC 1.A.23) family.</text>
</comment>
<dbReference type="Proteomes" id="UP000515976">
    <property type="component" value="Chromosome"/>
</dbReference>
<feature type="domain" description="Mechanosensitive ion channel MscS C-terminal" evidence="9">
    <location>
        <begin position="222"/>
        <end position="305"/>
    </location>
</feature>
<evidence type="ECO:0000256" key="6">
    <source>
        <dbReference type="ARBA" id="ARBA00023136"/>
    </source>
</evidence>
<keyword evidence="3" id="KW-1003">Cell membrane</keyword>
<feature type="domain" description="Mechanosensitive ion channel transmembrane helices 2/3" evidence="10">
    <location>
        <begin position="110"/>
        <end position="147"/>
    </location>
</feature>
<evidence type="ECO:0000313" key="12">
    <source>
        <dbReference type="Proteomes" id="UP000515976"/>
    </source>
</evidence>
<evidence type="ECO:0000256" key="5">
    <source>
        <dbReference type="ARBA" id="ARBA00022989"/>
    </source>
</evidence>
<reference evidence="11 12" key="1">
    <citation type="submission" date="2020-08" db="EMBL/GenBank/DDBJ databases">
        <title>Genome sequence of Phycicoccus endophyticus JCM 31784T.</title>
        <authorList>
            <person name="Hyun D.-W."/>
            <person name="Bae J.-W."/>
        </authorList>
    </citation>
    <scope>NUCLEOTIDE SEQUENCE [LARGE SCALE GENOMIC DNA]</scope>
    <source>
        <strain evidence="11 12">JCM 31784</strain>
    </source>
</reference>
<dbReference type="Gene3D" id="3.30.70.100">
    <property type="match status" value="1"/>
</dbReference>
<comment type="subcellular location">
    <subcellularLocation>
        <location evidence="1">Cell membrane</location>
        <topology evidence="1">Multi-pass membrane protein</topology>
    </subcellularLocation>
</comment>
<protein>
    <submittedName>
        <fullName evidence="11">Mechanosensitive ion channel family protein</fullName>
    </submittedName>
</protein>
<evidence type="ECO:0000256" key="4">
    <source>
        <dbReference type="ARBA" id="ARBA00022692"/>
    </source>
</evidence>
<dbReference type="KEGG" id="pei:H9L10_03415"/>
<dbReference type="InterPro" id="IPR049278">
    <property type="entry name" value="MS_channel_C"/>
</dbReference>
<evidence type="ECO:0000256" key="1">
    <source>
        <dbReference type="ARBA" id="ARBA00004651"/>
    </source>
</evidence>
<feature type="transmembrane region" description="Helical" evidence="7">
    <location>
        <begin position="102"/>
        <end position="124"/>
    </location>
</feature>
<dbReference type="GO" id="GO:0008381">
    <property type="term" value="F:mechanosensitive monoatomic ion channel activity"/>
    <property type="evidence" value="ECO:0007669"/>
    <property type="project" value="InterPro"/>
</dbReference>
<dbReference type="InterPro" id="IPR023408">
    <property type="entry name" value="MscS_beta-dom_sf"/>
</dbReference>
<dbReference type="AlphaFoldDB" id="A0A7G9R3E5"/>
<dbReference type="RefSeq" id="WP_166102266.1">
    <property type="nucleotide sequence ID" value="NZ_BMMY01000002.1"/>
</dbReference>
<dbReference type="SUPFAM" id="SSF82689">
    <property type="entry name" value="Mechanosensitive channel protein MscS (YggB), C-terminal domain"/>
    <property type="match status" value="1"/>
</dbReference>
<evidence type="ECO:0000259" key="8">
    <source>
        <dbReference type="Pfam" id="PF00924"/>
    </source>
</evidence>
<gene>
    <name evidence="11" type="ORF">H9L10_03415</name>
</gene>
<dbReference type="InterPro" id="IPR006685">
    <property type="entry name" value="MscS_channel_2nd"/>
</dbReference>
<dbReference type="InterPro" id="IPR045276">
    <property type="entry name" value="YbiO_bact"/>
</dbReference>
<sequence length="318" mass="34027">MPVTETVLRFPDLSTLDAQAVVGVVEDTQRWLLTDGVRVVATIVIALVARWALNRLVDRTVARMTARSTERAGETDAEGHLLATSTGLAGERHRARVQTVGSLLRSVGTVVIGVVAGLTVMDLIDLPVGPVLASAGVGGVAIGFGAQSLVKDFLSGIFMIFEDQYGVGDVVDTGEAIGTVEEVTLRVTRLRDFDGVVWYVRNGEIVRIGNRSQGYGAAWIDMPVSYRNDMDEVLSVLREVCDSFAADDAWAGKLIEPPTVLGVDSISGQTVTVKILAKCLAGEQFGVQRELRARIKAAFDEHDIQAPPLPPYTPGGTL</sequence>